<feature type="domain" description="MucBP" evidence="2">
    <location>
        <begin position="22"/>
        <end position="83"/>
    </location>
</feature>
<comment type="caution">
    <text evidence="3">The sequence shown here is derived from an EMBL/GenBank/DDBJ whole genome shotgun (WGS) entry which is preliminary data.</text>
</comment>
<evidence type="ECO:0000256" key="1">
    <source>
        <dbReference type="ARBA" id="ARBA00022737"/>
    </source>
</evidence>
<proteinExistence type="predicted"/>
<evidence type="ECO:0000259" key="2">
    <source>
        <dbReference type="Pfam" id="PF06458"/>
    </source>
</evidence>
<protein>
    <recommendedName>
        <fullName evidence="2">MucBP domain-containing protein</fullName>
    </recommendedName>
</protein>
<feature type="non-terminal residue" evidence="3">
    <location>
        <position position="1"/>
    </location>
</feature>
<dbReference type="Proteomes" id="UP001289066">
    <property type="component" value="Unassembled WGS sequence"/>
</dbReference>
<dbReference type="InterPro" id="IPR009459">
    <property type="entry name" value="MucBP_dom"/>
</dbReference>
<gene>
    <name evidence="3" type="ORF">GNF81_22945</name>
</gene>
<accession>A0AAW9JAX0</accession>
<feature type="non-terminal residue" evidence="3">
    <location>
        <position position="108"/>
    </location>
</feature>
<keyword evidence="1" id="KW-0677">Repeat</keyword>
<dbReference type="AlphaFoldDB" id="A0AAW9JAX0"/>
<reference evidence="3" key="1">
    <citation type="submission" date="2019-11" db="EMBL/GenBank/DDBJ databases">
        <title>Characterization of Clostridium perfringens isolates from swine manure treated agricultural soils.</title>
        <authorList>
            <person name="Wushke S.T."/>
        </authorList>
    </citation>
    <scope>NUCLEOTIDE SEQUENCE</scope>
    <source>
        <strain evidence="3">X15</strain>
    </source>
</reference>
<evidence type="ECO:0000313" key="4">
    <source>
        <dbReference type="Proteomes" id="UP001289066"/>
    </source>
</evidence>
<dbReference type="Pfam" id="PF06458">
    <property type="entry name" value="MucBP"/>
    <property type="match status" value="1"/>
</dbReference>
<dbReference type="RefSeq" id="WP_322413789.1">
    <property type="nucleotide sequence ID" value="NZ_WNVG01001753.1"/>
</dbReference>
<dbReference type="EMBL" id="WNVG01001753">
    <property type="protein sequence ID" value="MDZ5035532.1"/>
    <property type="molecule type" value="Genomic_DNA"/>
</dbReference>
<dbReference type="Gene3D" id="3.10.20.320">
    <property type="entry name" value="Putative peptidoglycan bound protein (lpxtg motif)"/>
    <property type="match status" value="1"/>
</dbReference>
<organism evidence="3 4">
    <name type="scientific">Clostridium perfringens</name>
    <dbReference type="NCBI Taxonomy" id="1502"/>
    <lineage>
        <taxon>Bacteria</taxon>
        <taxon>Bacillati</taxon>
        <taxon>Bacillota</taxon>
        <taxon>Clostridia</taxon>
        <taxon>Eubacteriales</taxon>
        <taxon>Clostridiaceae</taxon>
        <taxon>Clostridium</taxon>
    </lineage>
</organism>
<sequence>IYYYAKTIPWTPLEPAERLGNLVVKYLEQGTNKELAPDVTGKEKVGTDYTTKAEVIDGYTLVSTPSNTTGQYIDGTVEVIYYYAKTIPWTPLEPAERLGNLVVKYLEQ</sequence>
<name>A0AAW9JAX0_CLOPF</name>
<evidence type="ECO:0000313" key="3">
    <source>
        <dbReference type="EMBL" id="MDZ5035532.1"/>
    </source>
</evidence>